<dbReference type="PANTHER" id="PTHR43130:SF3">
    <property type="entry name" value="HTH-TYPE TRANSCRIPTIONAL REGULATOR RV1931C"/>
    <property type="match status" value="1"/>
</dbReference>
<dbReference type="EMBL" id="PYLS01000005">
    <property type="protein sequence ID" value="PST83649.1"/>
    <property type="molecule type" value="Genomic_DNA"/>
</dbReference>
<gene>
    <name evidence="4" type="ORF">C7T94_14025</name>
</gene>
<dbReference type="GO" id="GO:0003700">
    <property type="term" value="F:DNA-binding transcription factor activity"/>
    <property type="evidence" value="ECO:0007669"/>
    <property type="project" value="InterPro"/>
</dbReference>
<reference evidence="4 5" key="1">
    <citation type="submission" date="2018-03" db="EMBL/GenBank/DDBJ databases">
        <authorList>
            <person name="Keele B.F."/>
        </authorList>
    </citation>
    <scope>NUCLEOTIDE SEQUENCE [LARGE SCALE GENOMIC DNA]</scope>
    <source>
        <strain evidence="4 5">YL28-9</strain>
    </source>
</reference>
<dbReference type="PROSITE" id="PS01124">
    <property type="entry name" value="HTH_ARAC_FAMILY_2"/>
    <property type="match status" value="1"/>
</dbReference>
<dbReference type="OrthoDB" id="9803764at2"/>
<dbReference type="InterPro" id="IPR002818">
    <property type="entry name" value="DJ-1/PfpI"/>
</dbReference>
<dbReference type="Gene3D" id="3.40.50.880">
    <property type="match status" value="1"/>
</dbReference>
<dbReference type="RefSeq" id="WP_107215911.1">
    <property type="nucleotide sequence ID" value="NZ_KZ686269.1"/>
</dbReference>
<evidence type="ECO:0000256" key="1">
    <source>
        <dbReference type="ARBA" id="ARBA00023015"/>
    </source>
</evidence>
<dbReference type="GO" id="GO:0043565">
    <property type="term" value="F:sequence-specific DNA binding"/>
    <property type="evidence" value="ECO:0007669"/>
    <property type="project" value="InterPro"/>
</dbReference>
<comment type="caution">
    <text evidence="4">The sequence shown here is derived from an EMBL/GenBank/DDBJ whole genome shotgun (WGS) entry which is preliminary data.</text>
</comment>
<dbReference type="Pfam" id="PF01965">
    <property type="entry name" value="DJ-1_PfpI"/>
    <property type="match status" value="1"/>
</dbReference>
<dbReference type="InterPro" id="IPR018060">
    <property type="entry name" value="HTH_AraC"/>
</dbReference>
<keyword evidence="1" id="KW-0805">Transcription regulation</keyword>
<evidence type="ECO:0000313" key="4">
    <source>
        <dbReference type="EMBL" id="PST83649.1"/>
    </source>
</evidence>
<dbReference type="SMART" id="SM00342">
    <property type="entry name" value="HTH_ARAC"/>
    <property type="match status" value="1"/>
</dbReference>
<dbReference type="PANTHER" id="PTHR43130">
    <property type="entry name" value="ARAC-FAMILY TRANSCRIPTIONAL REGULATOR"/>
    <property type="match status" value="1"/>
</dbReference>
<dbReference type="SUPFAM" id="SSF46689">
    <property type="entry name" value="Homeodomain-like"/>
    <property type="match status" value="2"/>
</dbReference>
<dbReference type="InterPro" id="IPR009057">
    <property type="entry name" value="Homeodomain-like_sf"/>
</dbReference>
<evidence type="ECO:0000313" key="5">
    <source>
        <dbReference type="Proteomes" id="UP000240912"/>
    </source>
</evidence>
<feature type="domain" description="HTH araC/xylS-type" evidence="3">
    <location>
        <begin position="234"/>
        <end position="332"/>
    </location>
</feature>
<dbReference type="Pfam" id="PF12833">
    <property type="entry name" value="HTH_18"/>
    <property type="match status" value="1"/>
</dbReference>
<name>A0A2T3HMJ1_9SPHI</name>
<dbReference type="InterPro" id="IPR052158">
    <property type="entry name" value="INH-QAR"/>
</dbReference>
<dbReference type="CDD" id="cd03137">
    <property type="entry name" value="GATase1_AraC_1"/>
    <property type="match status" value="1"/>
</dbReference>
<organism evidence="4 5">
    <name type="scientific">Pedobacter yulinensis</name>
    <dbReference type="NCBI Taxonomy" id="2126353"/>
    <lineage>
        <taxon>Bacteria</taxon>
        <taxon>Pseudomonadati</taxon>
        <taxon>Bacteroidota</taxon>
        <taxon>Sphingobacteriia</taxon>
        <taxon>Sphingobacteriales</taxon>
        <taxon>Sphingobacteriaceae</taxon>
        <taxon>Pedobacter</taxon>
    </lineage>
</organism>
<dbReference type="Gene3D" id="1.10.10.60">
    <property type="entry name" value="Homeodomain-like"/>
    <property type="match status" value="1"/>
</dbReference>
<dbReference type="SUPFAM" id="SSF52317">
    <property type="entry name" value="Class I glutamine amidotransferase-like"/>
    <property type="match status" value="1"/>
</dbReference>
<proteinExistence type="predicted"/>
<keyword evidence="2" id="KW-0804">Transcription</keyword>
<dbReference type="AlphaFoldDB" id="A0A2T3HMJ1"/>
<protein>
    <submittedName>
        <fullName evidence="4">AraC family transcriptional regulator</fullName>
    </submittedName>
</protein>
<accession>A0A2T3HMJ1</accession>
<keyword evidence="5" id="KW-1185">Reference proteome</keyword>
<dbReference type="Proteomes" id="UP000240912">
    <property type="component" value="Unassembled WGS sequence"/>
</dbReference>
<evidence type="ECO:0000256" key="2">
    <source>
        <dbReference type="ARBA" id="ARBA00023163"/>
    </source>
</evidence>
<evidence type="ECO:0000259" key="3">
    <source>
        <dbReference type="PROSITE" id="PS01124"/>
    </source>
</evidence>
<sequence>MNQEESSAEPLAARQVVIVAMTGHMLLDFAGPADVFSSANQILELAGKKTGYQVRVASPTENRQVTNSVGMEISCASSVLDITGPIDTLLVAGSNGIQHLDDPAYAVFYAWLERAYPHMRRVGSICAGAFVLAKAGLLNGKKATTHWDRSRLLQKNYPLVRVDPNPFYTSDGKVHTSGGVSSGIDLALALVAEDHGRDIAAQVARRLVFYLNRPGFQVQFGNLLPAGDQQHIGGKLRSWLVEHLHEPLDIPRLADHLNMSPRNFTRVFHKQTGISPAKYVEKLRIEAARKRLEETDASLEEIAIQCGLGGLVSMRRTFLRHLMVTPSDYRRAFRTSLTEMMA</sequence>
<dbReference type="InterPro" id="IPR029062">
    <property type="entry name" value="Class_I_gatase-like"/>
</dbReference>